<keyword evidence="4" id="KW-1185">Reference proteome</keyword>
<dbReference type="HOGENOM" id="CLU_290325_0_0_0"/>
<feature type="region of interest" description="Disordered" evidence="2">
    <location>
        <begin position="633"/>
        <end position="655"/>
    </location>
</feature>
<gene>
    <name evidence="3" type="ordered locus">Sinac_5879</name>
</gene>
<dbReference type="eggNOG" id="COG2976">
    <property type="taxonomic scope" value="Bacteria"/>
</dbReference>
<evidence type="ECO:0000313" key="4">
    <source>
        <dbReference type="Proteomes" id="UP000010798"/>
    </source>
</evidence>
<dbReference type="SUPFAM" id="SSF48452">
    <property type="entry name" value="TPR-like"/>
    <property type="match status" value="1"/>
</dbReference>
<protein>
    <submittedName>
        <fullName evidence="3">Uncharacterized protein</fullName>
    </submittedName>
</protein>
<dbReference type="Gene3D" id="2.60.200.20">
    <property type="match status" value="1"/>
</dbReference>
<evidence type="ECO:0000256" key="1">
    <source>
        <dbReference type="PROSITE-ProRule" id="PRU00339"/>
    </source>
</evidence>
<evidence type="ECO:0000313" key="3">
    <source>
        <dbReference type="EMBL" id="AGA29997.1"/>
    </source>
</evidence>
<feature type="repeat" description="TPR" evidence="1">
    <location>
        <begin position="834"/>
        <end position="867"/>
    </location>
</feature>
<dbReference type="InterPro" id="IPR008984">
    <property type="entry name" value="SMAD_FHA_dom_sf"/>
</dbReference>
<feature type="region of interest" description="Disordered" evidence="2">
    <location>
        <begin position="107"/>
        <end position="218"/>
    </location>
</feature>
<dbReference type="InterPro" id="IPR011990">
    <property type="entry name" value="TPR-like_helical_dom_sf"/>
</dbReference>
<dbReference type="EMBL" id="CP003364">
    <property type="protein sequence ID" value="AGA29997.1"/>
    <property type="molecule type" value="Genomic_DNA"/>
</dbReference>
<dbReference type="RefSeq" id="WP_015249093.1">
    <property type="nucleotide sequence ID" value="NC_019892.1"/>
</dbReference>
<evidence type="ECO:0000256" key="2">
    <source>
        <dbReference type="SAM" id="MobiDB-lite"/>
    </source>
</evidence>
<name>L0DL79_SINAD</name>
<feature type="compositionally biased region" description="Basic and acidic residues" evidence="2">
    <location>
        <begin position="156"/>
        <end position="195"/>
    </location>
</feature>
<dbReference type="STRING" id="886293.Sinac_5879"/>
<dbReference type="PROSITE" id="PS50005">
    <property type="entry name" value="TPR"/>
    <property type="match status" value="1"/>
</dbReference>
<dbReference type="Proteomes" id="UP000010798">
    <property type="component" value="Chromosome"/>
</dbReference>
<reference evidence="3 4" key="1">
    <citation type="submission" date="2012-02" db="EMBL/GenBank/DDBJ databases">
        <title>Complete sequence of chromosome of Singulisphaera acidiphila DSM 18658.</title>
        <authorList>
            <consortium name="US DOE Joint Genome Institute (JGI-PGF)"/>
            <person name="Lucas S."/>
            <person name="Copeland A."/>
            <person name="Lapidus A."/>
            <person name="Glavina del Rio T."/>
            <person name="Dalin E."/>
            <person name="Tice H."/>
            <person name="Bruce D."/>
            <person name="Goodwin L."/>
            <person name="Pitluck S."/>
            <person name="Peters L."/>
            <person name="Ovchinnikova G."/>
            <person name="Chertkov O."/>
            <person name="Kyrpides N."/>
            <person name="Mavromatis K."/>
            <person name="Ivanova N."/>
            <person name="Brettin T."/>
            <person name="Detter J.C."/>
            <person name="Han C."/>
            <person name="Larimer F."/>
            <person name="Land M."/>
            <person name="Hauser L."/>
            <person name="Markowitz V."/>
            <person name="Cheng J.-F."/>
            <person name="Hugenholtz P."/>
            <person name="Woyke T."/>
            <person name="Wu D."/>
            <person name="Tindall B."/>
            <person name="Pomrenke H."/>
            <person name="Brambilla E."/>
            <person name="Klenk H.-P."/>
            <person name="Eisen J.A."/>
        </authorList>
    </citation>
    <scope>NUCLEOTIDE SEQUENCE [LARGE SCALE GENOMIC DNA]</scope>
    <source>
        <strain evidence="4">ATCC BAA-1392 / DSM 18658 / VKM B-2454 / MOB10</strain>
    </source>
</reference>
<dbReference type="InterPro" id="IPR019734">
    <property type="entry name" value="TPR_rpt"/>
</dbReference>
<dbReference type="Gene3D" id="1.25.40.10">
    <property type="entry name" value="Tetratricopeptide repeat domain"/>
    <property type="match status" value="1"/>
</dbReference>
<dbReference type="KEGG" id="saci:Sinac_5879"/>
<feature type="compositionally biased region" description="Polar residues" evidence="2">
    <location>
        <begin position="641"/>
        <end position="654"/>
    </location>
</feature>
<dbReference type="AlphaFoldDB" id="L0DL79"/>
<feature type="region of interest" description="Disordered" evidence="2">
    <location>
        <begin position="587"/>
        <end position="609"/>
    </location>
</feature>
<accession>L0DL79</accession>
<feature type="compositionally biased region" description="Pro residues" evidence="2">
    <location>
        <begin position="200"/>
        <end position="213"/>
    </location>
</feature>
<keyword evidence="1" id="KW-0802">TPR repeat</keyword>
<proteinExistence type="predicted"/>
<dbReference type="CDD" id="cd00060">
    <property type="entry name" value="FHA"/>
    <property type="match status" value="1"/>
</dbReference>
<dbReference type="SUPFAM" id="SSF49879">
    <property type="entry name" value="SMAD/FHA domain"/>
    <property type="match status" value="1"/>
</dbReference>
<sequence>MPETACLHIQARDSDPIRVVELPGSSVRIGRASYCEVRLTEPDLADEECRLRRRGGTWQLVPSRAAGFVWIDGRSVEATCPLPFDVPFRVGDHWLTLRPTGAASPEWRAYKTPAPTTSTVVREEVRPPVAPPRGRDDSGDLFEFTAPPPRPTPAPDYDHVSRWKEREEKRSKRSDVSPEERRWENRWRAAGERVRARPPVAAPPVPPPPPVATTPPEELTHRRAPLDAADLRNRARRGITPVDRRASIAEVPASVPPVPPLTAPLVTAPLAGTFPPTSVMPQGVEYPSPLVAAPLSEISPPNTPSYQTPRLPRVDLPSIETRADITPATDLPVDPNLSALESLHALPLSAVPETPSFTEPIADDFLVINRLAPSPEVGQTTSAEWPSEAVIEAPVAHEAKVESFEEIETPPCVAEDANQALAAQSLETNNLTETHEELFSFEEIETSPCVTEDVDQAPAAQSLETNDLTETHEELFSDAEAIASPSPAVLTEPATVIEEAVHLEPLGPIEAITPYPSPVLTESATAIEAPAAAETRVEAEAIRPLSPATLAEPIESPEFVADASPADPDEVILHQTDVDLTTSVHDACGPPRTPKATFAGPAVEPDHLEAPPIGAAQQSEAVSSLAEWSVPFDTSAGAGSGSTAKETVTPSSRDWPTVRDILASHHASVKRAGAPRPVVRPALTQPILTEPREPAHWTFPLWLGWPPALIAVLVFGMTGVALSCIWSADARWSGSVASLLAGGGANVKAVPESVPRPRGSWWRSSAANLMLWSIYFDRRPIDDPLNAEQANALLTAASQASPIQAQVRFALARRAPLTDEASSFLPSLGLSQDIEAQTWLGHQWLQAGKKEAAIKVYRRALEMAAQADLSRVPAPLFDEDTQILRYRLPGEEITGRVLRDMAEQTTWTFSDWKEALPPFASIPLAAARMLRERGSADADAALDLVLTRLDAPRLAGTSASLHLAAQAEAFAFKSRWSEAKARYQEALELMPIDTIKRSWWMNLAEIERRLNDDSGRQAALELARGNNVNDEISQRAIDLIRYSGTRTEKVSAQR</sequence>
<dbReference type="OrthoDB" id="292812at2"/>
<organism evidence="3 4">
    <name type="scientific">Singulisphaera acidiphila (strain ATCC BAA-1392 / DSM 18658 / VKM B-2454 / MOB10)</name>
    <dbReference type="NCBI Taxonomy" id="886293"/>
    <lineage>
        <taxon>Bacteria</taxon>
        <taxon>Pseudomonadati</taxon>
        <taxon>Planctomycetota</taxon>
        <taxon>Planctomycetia</taxon>
        <taxon>Isosphaerales</taxon>
        <taxon>Isosphaeraceae</taxon>
        <taxon>Singulisphaera</taxon>
    </lineage>
</organism>